<feature type="region of interest" description="Disordered" evidence="1">
    <location>
        <begin position="45"/>
        <end position="67"/>
    </location>
</feature>
<feature type="region of interest" description="Disordered" evidence="1">
    <location>
        <begin position="422"/>
        <end position="464"/>
    </location>
</feature>
<feature type="compositionally biased region" description="Basic residues" evidence="1">
    <location>
        <begin position="158"/>
        <end position="167"/>
    </location>
</feature>
<reference evidence="4" key="3">
    <citation type="journal article" date="2005" name="Nature">
        <title>The map-based sequence of the rice genome.</title>
        <authorList>
            <consortium name="International rice genome sequencing project (IRGSP)"/>
            <person name="Matsumoto T."/>
            <person name="Wu J."/>
            <person name="Kanamori H."/>
            <person name="Katayose Y."/>
            <person name="Fujisawa M."/>
            <person name="Namiki N."/>
            <person name="Mizuno H."/>
            <person name="Yamamoto K."/>
            <person name="Antonio B.A."/>
            <person name="Baba T."/>
            <person name="Sakata K."/>
            <person name="Nagamura Y."/>
            <person name="Aoki H."/>
            <person name="Arikawa K."/>
            <person name="Arita K."/>
            <person name="Bito T."/>
            <person name="Chiden Y."/>
            <person name="Fujitsuka N."/>
            <person name="Fukunaka R."/>
            <person name="Hamada M."/>
            <person name="Harada C."/>
            <person name="Hayashi A."/>
            <person name="Hijishita S."/>
            <person name="Honda M."/>
            <person name="Hosokawa S."/>
            <person name="Ichikawa Y."/>
            <person name="Idonuma A."/>
            <person name="Iijima M."/>
            <person name="Ikeda M."/>
            <person name="Ikeno M."/>
            <person name="Ito K."/>
            <person name="Ito S."/>
            <person name="Ito T."/>
            <person name="Ito Y."/>
            <person name="Ito Y."/>
            <person name="Iwabuchi A."/>
            <person name="Kamiya K."/>
            <person name="Karasawa W."/>
            <person name="Kurita K."/>
            <person name="Katagiri S."/>
            <person name="Kikuta A."/>
            <person name="Kobayashi H."/>
            <person name="Kobayashi N."/>
            <person name="Machita K."/>
            <person name="Maehara T."/>
            <person name="Masukawa M."/>
            <person name="Mizubayashi T."/>
            <person name="Mukai Y."/>
            <person name="Nagasaki H."/>
            <person name="Nagata Y."/>
            <person name="Naito S."/>
            <person name="Nakashima M."/>
            <person name="Nakama Y."/>
            <person name="Nakamichi Y."/>
            <person name="Nakamura M."/>
            <person name="Meguro A."/>
            <person name="Negishi M."/>
            <person name="Ohta I."/>
            <person name="Ohta T."/>
            <person name="Okamoto M."/>
            <person name="Ono N."/>
            <person name="Saji S."/>
            <person name="Sakaguchi M."/>
            <person name="Sakai K."/>
            <person name="Shibata M."/>
            <person name="Shimokawa T."/>
            <person name="Song J."/>
            <person name="Takazaki Y."/>
            <person name="Terasawa K."/>
            <person name="Tsugane M."/>
            <person name="Tsuji K."/>
            <person name="Ueda S."/>
            <person name="Waki K."/>
            <person name="Yamagata H."/>
            <person name="Yamamoto M."/>
            <person name="Yamamoto S."/>
            <person name="Yamane H."/>
            <person name="Yoshiki S."/>
            <person name="Yoshihara R."/>
            <person name="Yukawa K."/>
            <person name="Zhong H."/>
            <person name="Yano M."/>
            <person name="Yuan Q."/>
            <person name="Ouyang S."/>
            <person name="Liu J."/>
            <person name="Jones K.M."/>
            <person name="Gansberger K."/>
            <person name="Moffat K."/>
            <person name="Hill J."/>
            <person name="Bera J."/>
            <person name="Fadrosh D."/>
            <person name="Jin S."/>
            <person name="Johri S."/>
            <person name="Kim M."/>
            <person name="Overton L."/>
            <person name="Reardon M."/>
            <person name="Tsitrin T."/>
            <person name="Vuong H."/>
            <person name="Weaver B."/>
            <person name="Ciecko A."/>
            <person name="Tallon L."/>
            <person name="Jackson J."/>
            <person name="Pai G."/>
            <person name="Aken S.V."/>
            <person name="Utterback T."/>
            <person name="Reidmuller S."/>
            <person name="Feldblyum T."/>
            <person name="Hsiao J."/>
            <person name="Zismann V."/>
            <person name="Iobst S."/>
            <person name="de Vazeille A.R."/>
            <person name="Buell C.R."/>
            <person name="Ying K."/>
            <person name="Li Y."/>
            <person name="Lu T."/>
            <person name="Huang Y."/>
            <person name="Zhao Q."/>
            <person name="Feng Q."/>
            <person name="Zhang L."/>
            <person name="Zhu J."/>
            <person name="Weng Q."/>
            <person name="Mu J."/>
            <person name="Lu Y."/>
            <person name="Fan D."/>
            <person name="Liu Y."/>
            <person name="Guan J."/>
            <person name="Zhang Y."/>
            <person name="Yu S."/>
            <person name="Liu X."/>
            <person name="Zhang Y."/>
            <person name="Hong G."/>
            <person name="Han B."/>
            <person name="Choisne N."/>
            <person name="Demange N."/>
            <person name="Orjeda G."/>
            <person name="Samain S."/>
            <person name="Cattolico L."/>
            <person name="Pelletier E."/>
            <person name="Couloux A."/>
            <person name="Segurens B."/>
            <person name="Wincker P."/>
            <person name="D'Hont A."/>
            <person name="Scarpelli C."/>
            <person name="Weissenbach J."/>
            <person name="Salanoubat M."/>
            <person name="Quetier F."/>
            <person name="Yu Y."/>
            <person name="Kim H.R."/>
            <person name="Rambo T."/>
            <person name="Currie J."/>
            <person name="Collura K."/>
            <person name="Luo M."/>
            <person name="Yang T."/>
            <person name="Ammiraju J.S.S."/>
            <person name="Engler F."/>
            <person name="Soderlund C."/>
            <person name="Wing R.A."/>
            <person name="Palmer L.E."/>
            <person name="de la Bastide M."/>
            <person name="Spiegel L."/>
            <person name="Nascimento L."/>
            <person name="Zutavern T."/>
            <person name="O'Shaughnessy A."/>
            <person name="Dike S."/>
            <person name="Dedhia N."/>
            <person name="Preston R."/>
            <person name="Balija V."/>
            <person name="McCombie W.R."/>
            <person name="Chow T."/>
            <person name="Chen H."/>
            <person name="Chung M."/>
            <person name="Chen C."/>
            <person name="Shaw J."/>
            <person name="Wu H."/>
            <person name="Hsiao K."/>
            <person name="Chao Y."/>
            <person name="Chu M."/>
            <person name="Cheng C."/>
            <person name="Hour A."/>
            <person name="Lee P."/>
            <person name="Lin S."/>
            <person name="Lin Y."/>
            <person name="Liou J."/>
            <person name="Liu S."/>
            <person name="Hsing Y."/>
            <person name="Raghuvanshi S."/>
            <person name="Mohanty A."/>
            <person name="Bharti A.K."/>
            <person name="Gaur A."/>
            <person name="Gupta V."/>
            <person name="Kumar D."/>
            <person name="Ravi V."/>
            <person name="Vij S."/>
            <person name="Kapur A."/>
            <person name="Khurana P."/>
            <person name="Khurana P."/>
            <person name="Khurana J.P."/>
            <person name="Tyagi A.K."/>
            <person name="Gaikwad K."/>
            <person name="Singh A."/>
            <person name="Dalal V."/>
            <person name="Srivastava S."/>
            <person name="Dixit A."/>
            <person name="Pal A.K."/>
            <person name="Ghazi I.A."/>
            <person name="Yadav M."/>
            <person name="Pandit A."/>
            <person name="Bhargava A."/>
            <person name="Sureshbabu K."/>
            <person name="Batra K."/>
            <person name="Sharma T.R."/>
            <person name="Mohapatra T."/>
            <person name="Singh N.K."/>
            <person name="Messing J."/>
            <person name="Nelson A.B."/>
            <person name="Fuks G."/>
            <person name="Kavchok S."/>
            <person name="Keizer G."/>
            <person name="Linton E."/>
            <person name="Llaca V."/>
            <person name="Song R."/>
            <person name="Tanyolac B."/>
            <person name="Young S."/>
            <person name="Ho-Il K."/>
            <person name="Hahn J.H."/>
            <person name="Sangsakoo G."/>
            <person name="Vanavichit A."/>
            <person name="de Mattos Luiz.A.T."/>
            <person name="Zimmer P.D."/>
            <person name="Malone G."/>
            <person name="Dellagostin O."/>
            <person name="de Oliveira A.C."/>
            <person name="Bevan M."/>
            <person name="Bancroft I."/>
            <person name="Minx P."/>
            <person name="Cordum H."/>
            <person name="Wilson R."/>
            <person name="Cheng Z."/>
            <person name="Jin W."/>
            <person name="Jiang J."/>
            <person name="Leong S.A."/>
            <person name="Iwama H."/>
            <person name="Gojobori T."/>
            <person name="Itoh T."/>
            <person name="Niimura Y."/>
            <person name="Fujii Y."/>
            <person name="Habara T."/>
            <person name="Sakai H."/>
            <person name="Sato Y."/>
            <person name="Wilson G."/>
            <person name="Kumar K."/>
            <person name="McCouch S."/>
            <person name="Juretic N."/>
            <person name="Hoen D."/>
            <person name="Wright S."/>
            <person name="Bruskiewich R."/>
            <person name="Bureau T."/>
            <person name="Miyao A."/>
            <person name="Hirochika H."/>
            <person name="Nishikawa T."/>
            <person name="Kadowaki K."/>
            <person name="Sugiura M."/>
            <person name="Burr B."/>
            <person name="Sasaki T."/>
        </authorList>
    </citation>
    <scope>NUCLEOTIDE SEQUENCE [LARGE SCALE GENOMIC DNA]</scope>
    <source>
        <strain evidence="4">cv. Nipponbare</strain>
    </source>
</reference>
<sequence length="479" mass="51125">MASSWGLVSTDQICDTNTLVSTNPDALLDSSQTLVYFNFEEEIGERGTPRPLSPPPSTSSPPPCSRPATVVVATLPEARHRRPHGGWQRIRPVATTLANAAAALADAAATIDASAALADVALADTAATAALAEVAAVAGREDAGDHAKQERGTNRTNQRPRNRRRTRANIKQASGVLLACARRGAGVRHAQLRAMPLSSPCRSLSVLMLQHNPVLGDIPSGFLLGRPVSYFLVRGRPASFSHVRTAGKLLPRAPPAGEILPARGRPARSSPACCRPTRSSPREDGRRDPPHARAADDLEGLPRPPRPPLRRCPGALPPPLRARAGPLPHARGAASRRARPPCAVVAALLIEEKSRFIGGSEETMKRGGRQAREIPRSPEIYSCKRLFVPRSISMGVLRDFMMASSSSMKQEKDNTIIVQALAAPGSNFRPPQTRKRNRTSSSNGAKSKVASTTGSSGPANPEDMNDVFEFALNNSILDL</sequence>
<dbReference type="EMBL" id="AP004656">
    <property type="protein sequence ID" value="BAD03333.1"/>
    <property type="molecule type" value="Genomic_DNA"/>
</dbReference>
<gene>
    <name evidence="3" type="ORF">B1099H05.14</name>
    <name evidence="2" type="ORF">P0020B10.38</name>
</gene>
<protein>
    <submittedName>
        <fullName evidence="3">Uncharacterized protein</fullName>
    </submittedName>
</protein>
<feature type="compositionally biased region" description="Polar residues" evidence="1">
    <location>
        <begin position="439"/>
        <end position="458"/>
    </location>
</feature>
<evidence type="ECO:0000313" key="2">
    <source>
        <dbReference type="EMBL" id="BAD03333.1"/>
    </source>
</evidence>
<evidence type="ECO:0000313" key="4">
    <source>
        <dbReference type="Proteomes" id="UP000000763"/>
    </source>
</evidence>
<feature type="compositionally biased region" description="Basic and acidic residues" evidence="1">
    <location>
        <begin position="280"/>
        <end position="296"/>
    </location>
</feature>
<feature type="compositionally biased region" description="Low complexity" evidence="1">
    <location>
        <begin position="321"/>
        <end position="333"/>
    </location>
</feature>
<reference evidence="2" key="1">
    <citation type="submission" date="2002-01" db="EMBL/GenBank/DDBJ databases">
        <title>Oryza sativa nipponbare(GA3) genomic DNA, chromosome 8, PAC clone:P0020B10.</title>
        <authorList>
            <person name="Sasaki T."/>
            <person name="Matsumoto T."/>
            <person name="Yamamoto K."/>
        </authorList>
    </citation>
    <scope>NUCLEOTIDE SEQUENCE</scope>
</reference>
<feature type="region of interest" description="Disordered" evidence="1">
    <location>
        <begin position="251"/>
        <end position="338"/>
    </location>
</feature>
<proteinExistence type="predicted"/>
<evidence type="ECO:0000256" key="1">
    <source>
        <dbReference type="SAM" id="MobiDB-lite"/>
    </source>
</evidence>
<evidence type="ECO:0000313" key="3">
    <source>
        <dbReference type="EMBL" id="BAD05762.1"/>
    </source>
</evidence>
<dbReference type="EMBL" id="AP005531">
    <property type="protein sequence ID" value="BAD05762.1"/>
    <property type="molecule type" value="Genomic_DNA"/>
</dbReference>
<dbReference type="Proteomes" id="UP000000763">
    <property type="component" value="Chromosome 8"/>
</dbReference>
<reference evidence="3" key="2">
    <citation type="submission" date="2002-07" db="EMBL/GenBank/DDBJ databases">
        <title>Oryza sativa nipponbare(GA3) genomic DNA, chromosome 8, BAC clone:B1099H05.</title>
        <authorList>
            <person name="Sasaki T."/>
            <person name="Matsumoto T."/>
            <person name="Katayose Y."/>
        </authorList>
    </citation>
    <scope>NUCLEOTIDE SEQUENCE</scope>
</reference>
<organism evidence="3 4">
    <name type="scientific">Oryza sativa subsp. japonica</name>
    <name type="common">Rice</name>
    <dbReference type="NCBI Taxonomy" id="39947"/>
    <lineage>
        <taxon>Eukaryota</taxon>
        <taxon>Viridiplantae</taxon>
        <taxon>Streptophyta</taxon>
        <taxon>Embryophyta</taxon>
        <taxon>Tracheophyta</taxon>
        <taxon>Spermatophyta</taxon>
        <taxon>Magnoliopsida</taxon>
        <taxon>Liliopsida</taxon>
        <taxon>Poales</taxon>
        <taxon>Poaceae</taxon>
        <taxon>BOP clade</taxon>
        <taxon>Oryzoideae</taxon>
        <taxon>Oryzeae</taxon>
        <taxon>Oryzinae</taxon>
        <taxon>Oryza</taxon>
        <taxon>Oryza sativa</taxon>
    </lineage>
</organism>
<accession>Q6YZB5</accession>
<feature type="region of interest" description="Disordered" evidence="1">
    <location>
        <begin position="140"/>
        <end position="167"/>
    </location>
</feature>
<name>Q6YZB5_ORYSJ</name>
<feature type="compositionally biased region" description="Pro residues" evidence="1">
    <location>
        <begin position="51"/>
        <end position="65"/>
    </location>
</feature>
<reference evidence="4" key="4">
    <citation type="journal article" date="2008" name="Nucleic Acids Res.">
        <title>The rice annotation project database (RAP-DB): 2008 update.</title>
        <authorList>
            <consortium name="The rice annotation project (RAP)"/>
        </authorList>
    </citation>
    <scope>GENOME REANNOTATION</scope>
    <source>
        <strain evidence="4">cv. Nipponbare</strain>
    </source>
</reference>
<dbReference type="AlphaFoldDB" id="Q6YZB5"/>
<feature type="compositionally biased region" description="Basic and acidic residues" evidence="1">
    <location>
        <begin position="140"/>
        <end position="153"/>
    </location>
</feature>